<feature type="region of interest" description="Disordered" evidence="1">
    <location>
        <begin position="125"/>
        <end position="156"/>
    </location>
</feature>
<accession>A0AAD9ZAV7</accession>
<keyword evidence="2" id="KW-1133">Transmembrane helix</keyword>
<dbReference type="AlphaFoldDB" id="A0AAD9ZAV7"/>
<gene>
    <name evidence="3" type="ORF">OEA41_001552</name>
</gene>
<comment type="caution">
    <text evidence="3">The sequence shown here is derived from an EMBL/GenBank/DDBJ whole genome shotgun (WGS) entry which is preliminary data.</text>
</comment>
<keyword evidence="2" id="KW-0812">Transmembrane</keyword>
<evidence type="ECO:0000313" key="3">
    <source>
        <dbReference type="EMBL" id="KAK3174308.1"/>
    </source>
</evidence>
<evidence type="ECO:0000313" key="4">
    <source>
        <dbReference type="Proteomes" id="UP001276659"/>
    </source>
</evidence>
<proteinExistence type="predicted"/>
<name>A0AAD9ZAV7_9LECA</name>
<keyword evidence="2" id="KW-0472">Membrane</keyword>
<reference evidence="3" key="1">
    <citation type="submission" date="2022-11" db="EMBL/GenBank/DDBJ databases">
        <title>Chromosomal genome sequence assembly and mating type (MAT) locus characterization of the leprose asexual lichenized fungus Lepraria neglecta (Nyl.) Erichsen.</title>
        <authorList>
            <person name="Allen J.L."/>
            <person name="Pfeffer B."/>
        </authorList>
    </citation>
    <scope>NUCLEOTIDE SEQUENCE</scope>
    <source>
        <strain evidence="3">Allen 5258</strain>
    </source>
</reference>
<protein>
    <submittedName>
        <fullName evidence="3">Uncharacterized protein</fullName>
    </submittedName>
</protein>
<dbReference type="InterPro" id="IPR052971">
    <property type="entry name" value="TRP_calcium_channel"/>
</dbReference>
<dbReference type="Proteomes" id="UP001276659">
    <property type="component" value="Unassembled WGS sequence"/>
</dbReference>
<sequence>MINIFFGSSSYLGFDIATQISPALGPALMLCFVVLTNILLLTSLIAILSQVFTKNLIPLLLFRPLRVCLPSEQIRSARIVLLKVTHFPYIAGIWIYEELNAVMNRWQTSSRSQKRLNFANTIQNTSRPLQRPNLRSRSELSVPKTPVSGGRPGQGISEGDIAAVLRRIDERLAKLERKMDQLGT</sequence>
<keyword evidence="4" id="KW-1185">Reference proteome</keyword>
<evidence type="ECO:0000256" key="1">
    <source>
        <dbReference type="SAM" id="MobiDB-lite"/>
    </source>
</evidence>
<evidence type="ECO:0000256" key="2">
    <source>
        <dbReference type="SAM" id="Phobius"/>
    </source>
</evidence>
<dbReference type="PANTHER" id="PTHR35859:SF5">
    <property type="entry name" value="ION TRANSPORT DOMAIN-CONTAINING PROTEIN"/>
    <property type="match status" value="1"/>
</dbReference>
<organism evidence="3 4">
    <name type="scientific">Lepraria neglecta</name>
    <dbReference type="NCBI Taxonomy" id="209136"/>
    <lineage>
        <taxon>Eukaryota</taxon>
        <taxon>Fungi</taxon>
        <taxon>Dikarya</taxon>
        <taxon>Ascomycota</taxon>
        <taxon>Pezizomycotina</taxon>
        <taxon>Lecanoromycetes</taxon>
        <taxon>OSLEUM clade</taxon>
        <taxon>Lecanoromycetidae</taxon>
        <taxon>Lecanorales</taxon>
        <taxon>Lecanorineae</taxon>
        <taxon>Stereocaulaceae</taxon>
        <taxon>Lepraria</taxon>
    </lineage>
</organism>
<feature type="transmembrane region" description="Helical" evidence="2">
    <location>
        <begin position="27"/>
        <end position="48"/>
    </location>
</feature>
<dbReference type="EMBL" id="JASNWA010000006">
    <property type="protein sequence ID" value="KAK3174308.1"/>
    <property type="molecule type" value="Genomic_DNA"/>
</dbReference>
<dbReference type="PANTHER" id="PTHR35859">
    <property type="entry name" value="NONSELECTIVE CATION CHANNEL PROTEIN"/>
    <property type="match status" value="1"/>
</dbReference>